<dbReference type="AlphaFoldDB" id="A0A0A9A2E7"/>
<name>A0A0A9A2E7_ARUDO</name>
<evidence type="ECO:0000313" key="1">
    <source>
        <dbReference type="EMBL" id="JAD45276.1"/>
    </source>
</evidence>
<sequence>MLAYPGNIFIFKVHPSNFFFHVRLVKKIP</sequence>
<proteinExistence type="predicted"/>
<accession>A0A0A9A2E7</accession>
<protein>
    <submittedName>
        <fullName evidence="1">Uncharacterized protein</fullName>
    </submittedName>
</protein>
<reference evidence="1" key="1">
    <citation type="submission" date="2014-09" db="EMBL/GenBank/DDBJ databases">
        <authorList>
            <person name="Magalhaes I.L.F."/>
            <person name="Oliveira U."/>
            <person name="Santos F.R."/>
            <person name="Vidigal T.H.D.A."/>
            <person name="Brescovit A.D."/>
            <person name="Santos A.J."/>
        </authorList>
    </citation>
    <scope>NUCLEOTIDE SEQUENCE</scope>
    <source>
        <tissue evidence="1">Shoot tissue taken approximately 20 cm above the soil surface</tissue>
    </source>
</reference>
<organism evidence="1">
    <name type="scientific">Arundo donax</name>
    <name type="common">Giant reed</name>
    <name type="synonym">Donax arundinaceus</name>
    <dbReference type="NCBI Taxonomy" id="35708"/>
    <lineage>
        <taxon>Eukaryota</taxon>
        <taxon>Viridiplantae</taxon>
        <taxon>Streptophyta</taxon>
        <taxon>Embryophyta</taxon>
        <taxon>Tracheophyta</taxon>
        <taxon>Spermatophyta</taxon>
        <taxon>Magnoliopsida</taxon>
        <taxon>Liliopsida</taxon>
        <taxon>Poales</taxon>
        <taxon>Poaceae</taxon>
        <taxon>PACMAD clade</taxon>
        <taxon>Arundinoideae</taxon>
        <taxon>Arundineae</taxon>
        <taxon>Arundo</taxon>
    </lineage>
</organism>
<dbReference type="EMBL" id="GBRH01252619">
    <property type="protein sequence ID" value="JAD45276.1"/>
    <property type="molecule type" value="Transcribed_RNA"/>
</dbReference>
<reference evidence="1" key="2">
    <citation type="journal article" date="2015" name="Data Brief">
        <title>Shoot transcriptome of the giant reed, Arundo donax.</title>
        <authorList>
            <person name="Barrero R.A."/>
            <person name="Guerrero F.D."/>
            <person name="Moolhuijzen P."/>
            <person name="Goolsby J.A."/>
            <person name="Tidwell J."/>
            <person name="Bellgard S.E."/>
            <person name="Bellgard M.I."/>
        </authorList>
    </citation>
    <scope>NUCLEOTIDE SEQUENCE</scope>
    <source>
        <tissue evidence="1">Shoot tissue taken approximately 20 cm above the soil surface</tissue>
    </source>
</reference>